<reference evidence="7" key="1">
    <citation type="submission" date="2019-06" db="EMBL/GenBank/DDBJ databases">
        <authorList>
            <consortium name="Wellcome Sanger Institute Data Sharing"/>
        </authorList>
    </citation>
    <scope>NUCLEOTIDE SEQUENCE [LARGE SCALE GENOMIC DNA]</scope>
</reference>
<dbReference type="InParanoid" id="A0A672J004"/>
<dbReference type="Pfam" id="PF00617">
    <property type="entry name" value="RasGEF"/>
    <property type="match status" value="1"/>
</dbReference>
<feature type="domain" description="Ras-GEF" evidence="6">
    <location>
        <begin position="333"/>
        <end position="596"/>
    </location>
</feature>
<dbReference type="Gene3D" id="1.10.840.10">
    <property type="entry name" value="Ras guanine-nucleotide exchange factors catalytic domain"/>
    <property type="match status" value="1"/>
</dbReference>
<dbReference type="PANTHER" id="PTHR14247">
    <property type="entry name" value="BREAST CANCER ANTI-ESTROGEN RESISTANCE PROTEIN 3 HOMOLOG-LIKE PROTEIN"/>
    <property type="match status" value="1"/>
</dbReference>
<evidence type="ECO:0000256" key="1">
    <source>
        <dbReference type="ARBA" id="ARBA00022999"/>
    </source>
</evidence>
<reference evidence="7" key="3">
    <citation type="submission" date="2025-09" db="UniProtKB">
        <authorList>
            <consortium name="Ensembl"/>
        </authorList>
    </citation>
    <scope>IDENTIFICATION</scope>
</reference>
<dbReference type="InterPro" id="IPR051853">
    <property type="entry name" value="SH2-Ras-GEF_adapter"/>
</dbReference>
<dbReference type="InterPro" id="IPR036860">
    <property type="entry name" value="SH2_dom_sf"/>
</dbReference>
<dbReference type="GO" id="GO:0007264">
    <property type="term" value="P:small GTPase-mediated signal transduction"/>
    <property type="evidence" value="ECO:0007669"/>
    <property type="project" value="InterPro"/>
</dbReference>
<reference evidence="7" key="2">
    <citation type="submission" date="2025-08" db="UniProtKB">
        <authorList>
            <consortium name="Ensembl"/>
        </authorList>
    </citation>
    <scope>IDENTIFICATION</scope>
</reference>
<organism evidence="7 8">
    <name type="scientific">Salarias fasciatus</name>
    <name type="common">Jewelled blenny</name>
    <name type="synonym">Blennius fasciatus</name>
    <dbReference type="NCBI Taxonomy" id="181472"/>
    <lineage>
        <taxon>Eukaryota</taxon>
        <taxon>Metazoa</taxon>
        <taxon>Chordata</taxon>
        <taxon>Craniata</taxon>
        <taxon>Vertebrata</taxon>
        <taxon>Euteleostomi</taxon>
        <taxon>Actinopterygii</taxon>
        <taxon>Neopterygii</taxon>
        <taxon>Teleostei</taxon>
        <taxon>Neoteleostei</taxon>
        <taxon>Acanthomorphata</taxon>
        <taxon>Ovalentaria</taxon>
        <taxon>Blenniimorphae</taxon>
        <taxon>Blenniiformes</taxon>
        <taxon>Blennioidei</taxon>
        <taxon>Blenniidae</taxon>
        <taxon>Salariinae</taxon>
        <taxon>Salarias</taxon>
    </lineage>
</organism>
<accession>A0A672J004</accession>
<protein>
    <submittedName>
        <fullName evidence="7">SH2 domain containing 3C</fullName>
    </submittedName>
</protein>
<keyword evidence="8" id="KW-1185">Reference proteome</keyword>
<dbReference type="InterPro" id="IPR023578">
    <property type="entry name" value="Ras_GEF_dom_sf"/>
</dbReference>
<evidence type="ECO:0000256" key="3">
    <source>
        <dbReference type="PROSITE-ProRule" id="PRU00191"/>
    </source>
</evidence>
<dbReference type="FunFam" id="3.30.505.10:FF:000013">
    <property type="entry name" value="SH2 domain-containing protein 3C isoform X1"/>
    <property type="match status" value="1"/>
</dbReference>
<dbReference type="InterPro" id="IPR000980">
    <property type="entry name" value="SH2"/>
</dbReference>
<dbReference type="SMART" id="SM00147">
    <property type="entry name" value="RasGEF"/>
    <property type="match status" value="1"/>
</dbReference>
<dbReference type="Proteomes" id="UP000472267">
    <property type="component" value="Chromosome 12"/>
</dbReference>
<evidence type="ECO:0000256" key="4">
    <source>
        <dbReference type="SAM" id="MobiDB-lite"/>
    </source>
</evidence>
<evidence type="ECO:0000259" key="6">
    <source>
        <dbReference type="PROSITE" id="PS50009"/>
    </source>
</evidence>
<dbReference type="PROSITE" id="PS50009">
    <property type="entry name" value="RASGEF_CAT"/>
    <property type="match status" value="1"/>
</dbReference>
<gene>
    <name evidence="7" type="primary">LOC115398223</name>
</gene>
<dbReference type="FunFam" id="1.10.840.10:FF:000007">
    <property type="entry name" value="SH2 domain containing 3C (Predicted)"/>
    <property type="match status" value="1"/>
</dbReference>
<dbReference type="SUPFAM" id="SSF55550">
    <property type="entry name" value="SH2 domain"/>
    <property type="match status" value="1"/>
</dbReference>
<name>A0A672J004_SALFA</name>
<feature type="compositionally biased region" description="Low complexity" evidence="4">
    <location>
        <begin position="235"/>
        <end position="247"/>
    </location>
</feature>
<dbReference type="InterPro" id="IPR001895">
    <property type="entry name" value="RASGEF_cat_dom"/>
</dbReference>
<dbReference type="GO" id="GO:0005085">
    <property type="term" value="F:guanyl-nucleotide exchange factor activity"/>
    <property type="evidence" value="ECO:0007669"/>
    <property type="project" value="UniProtKB-KW"/>
</dbReference>
<dbReference type="SUPFAM" id="SSF48366">
    <property type="entry name" value="Ras GEF"/>
    <property type="match status" value="1"/>
</dbReference>
<dbReference type="OMA" id="LYVPMDP"/>
<dbReference type="InterPro" id="IPR036964">
    <property type="entry name" value="RASGEF_cat_dom_sf"/>
</dbReference>
<keyword evidence="2" id="KW-0344">Guanine-nucleotide releasing factor</keyword>
<sequence length="600" mass="66619">LTHSVAMPMSRSFSRETWWLQPPTETLRKQLEEELKLSEHDVRSHAWYHGPIPTEVSESLLLNHGDFLVRDSQSSHGDFVLSSCWEQKTLHLPIRRTVVPSTHTYPRVQYSLEEGEGEEGEAFSSLQALVHFYVGGRAALTRGGGAQMVQPVNRTLPLSYLETVFRSVLLRVPLGAAALPGGDSPPKHLFSEHLERELKVPQGSELVEMLSSFLVQSVDVTEPHQTLLLSPAAPPSSRTSSPNTTRPSPHRPSSDHCYTELCPGPQSYVDRLQAEDGVHPLRTEDGDVYFSPVMETLSCFKPSRYTSALMPQDNKPLEVGILRRVKEVLADVDPRTAAKHITKADCTVARILQVTPEVQRMMGVSSGLELLTLPHGQQLRLDLLERFQTMAIMLAVHVLGCTGTSEERAGLLHKLIQVAAELKSGMGNMFGFAAVMRALELPQVSRLEQTWTALRQRHTEGAILYDKTLRPFLKGTDAGRGILTTFPHMVPLLSLLEKSGASQDTEPWDSGDAGVDVVMFHLGAARTIAQLGGNYRSNAESKLQGFQEQPEVMELFLTDFQMRLLWGSRGAEADQALRYHKFQQVLTALSNKLEPPISKP</sequence>
<dbReference type="Pfam" id="PF00017">
    <property type="entry name" value="SH2"/>
    <property type="match status" value="1"/>
</dbReference>
<feature type="region of interest" description="Disordered" evidence="4">
    <location>
        <begin position="228"/>
        <end position="257"/>
    </location>
</feature>
<dbReference type="PROSITE" id="PS50001">
    <property type="entry name" value="SH2"/>
    <property type="match status" value="1"/>
</dbReference>
<dbReference type="AlphaFoldDB" id="A0A672J004"/>
<evidence type="ECO:0000313" key="8">
    <source>
        <dbReference type="Proteomes" id="UP000472267"/>
    </source>
</evidence>
<dbReference type="PRINTS" id="PR00401">
    <property type="entry name" value="SH2DOMAIN"/>
</dbReference>
<feature type="domain" description="SH2" evidence="5">
    <location>
        <begin position="47"/>
        <end position="152"/>
    </location>
</feature>
<proteinExistence type="predicted"/>
<dbReference type="Gene3D" id="3.30.505.10">
    <property type="entry name" value="SH2 domain"/>
    <property type="match status" value="1"/>
</dbReference>
<dbReference type="PANTHER" id="PTHR14247:SF6">
    <property type="entry name" value="SH2 DOMAIN-CONTAINING PROTEIN 3C"/>
    <property type="match status" value="1"/>
</dbReference>
<evidence type="ECO:0000256" key="2">
    <source>
        <dbReference type="PROSITE-ProRule" id="PRU00168"/>
    </source>
</evidence>
<dbReference type="SMART" id="SM00252">
    <property type="entry name" value="SH2"/>
    <property type="match status" value="1"/>
</dbReference>
<dbReference type="Ensembl" id="ENSSFAT00005049074.1">
    <property type="protein sequence ID" value="ENSSFAP00005047476.1"/>
    <property type="gene ID" value="ENSSFAG00005023084.1"/>
</dbReference>
<keyword evidence="1 3" id="KW-0727">SH2 domain</keyword>
<evidence type="ECO:0000259" key="5">
    <source>
        <dbReference type="PROSITE" id="PS50001"/>
    </source>
</evidence>
<evidence type="ECO:0000313" key="7">
    <source>
        <dbReference type="Ensembl" id="ENSSFAP00005047476.1"/>
    </source>
</evidence>